<reference evidence="4" key="1">
    <citation type="journal article" date="2020" name="Fungal Divers.">
        <title>Resolving the Mortierellaceae phylogeny through synthesis of multi-gene phylogenetics and phylogenomics.</title>
        <authorList>
            <person name="Vandepol N."/>
            <person name="Liber J."/>
            <person name="Desiro A."/>
            <person name="Na H."/>
            <person name="Kennedy M."/>
            <person name="Barry K."/>
            <person name="Grigoriev I.V."/>
            <person name="Miller A.N."/>
            <person name="O'Donnell K."/>
            <person name="Stajich J.E."/>
            <person name="Bonito G."/>
        </authorList>
    </citation>
    <scope>NUCLEOTIDE SEQUENCE</scope>
    <source>
        <strain evidence="4">NRRL 2769</strain>
    </source>
</reference>
<name>A0A9P6MQS8_9FUNG</name>
<dbReference type="InterPro" id="IPR011992">
    <property type="entry name" value="EF-hand-dom_pair"/>
</dbReference>
<dbReference type="SUPFAM" id="SSF47473">
    <property type="entry name" value="EF-hand"/>
    <property type="match status" value="1"/>
</dbReference>
<evidence type="ECO:0000256" key="2">
    <source>
        <dbReference type="ARBA" id="ARBA00022837"/>
    </source>
</evidence>
<dbReference type="OrthoDB" id="26525at2759"/>
<organism evidence="4 5">
    <name type="scientific">Entomortierella chlamydospora</name>
    <dbReference type="NCBI Taxonomy" id="101097"/>
    <lineage>
        <taxon>Eukaryota</taxon>
        <taxon>Fungi</taxon>
        <taxon>Fungi incertae sedis</taxon>
        <taxon>Mucoromycota</taxon>
        <taxon>Mortierellomycotina</taxon>
        <taxon>Mortierellomycetes</taxon>
        <taxon>Mortierellales</taxon>
        <taxon>Mortierellaceae</taxon>
        <taxon>Entomortierella</taxon>
    </lineage>
</organism>
<dbReference type="Gene3D" id="1.10.238.10">
    <property type="entry name" value="EF-hand"/>
    <property type="match status" value="1"/>
</dbReference>
<feature type="domain" description="EF-hand" evidence="3">
    <location>
        <begin position="73"/>
        <end position="108"/>
    </location>
</feature>
<keyword evidence="5" id="KW-1185">Reference proteome</keyword>
<dbReference type="EMBL" id="JAAAID010001335">
    <property type="protein sequence ID" value="KAG0010457.1"/>
    <property type="molecule type" value="Genomic_DNA"/>
</dbReference>
<feature type="domain" description="EF-hand" evidence="3">
    <location>
        <begin position="37"/>
        <end position="72"/>
    </location>
</feature>
<sequence length="111" mass="12541">MDKKNLPFYLGTSVDREKKKNVVKIAEGYQSSNFSEEQIASFKESFDAFDRNGDGSISASELRLLLRIVGAKFRGSAVGDTMAEFDTNHDQHIDFNEFLMLVDKLTKNKTP</sequence>
<comment type="caution">
    <text evidence="4">The sequence shown here is derived from an EMBL/GenBank/DDBJ whole genome shotgun (WGS) entry which is preliminary data.</text>
</comment>
<keyword evidence="1" id="KW-0677">Repeat</keyword>
<dbReference type="PANTHER" id="PTHR23048:SF0">
    <property type="entry name" value="CALMODULIN LIKE 3"/>
    <property type="match status" value="1"/>
</dbReference>
<dbReference type="FunFam" id="1.10.238.10:FF:000178">
    <property type="entry name" value="Calmodulin-2 A"/>
    <property type="match status" value="1"/>
</dbReference>
<dbReference type="AlphaFoldDB" id="A0A9P6MQS8"/>
<dbReference type="Proteomes" id="UP000703661">
    <property type="component" value="Unassembled WGS sequence"/>
</dbReference>
<evidence type="ECO:0000256" key="1">
    <source>
        <dbReference type="ARBA" id="ARBA00022737"/>
    </source>
</evidence>
<proteinExistence type="predicted"/>
<dbReference type="SMART" id="SM00054">
    <property type="entry name" value="EFh"/>
    <property type="match status" value="2"/>
</dbReference>
<dbReference type="CDD" id="cd00051">
    <property type="entry name" value="EFh"/>
    <property type="match status" value="1"/>
</dbReference>
<dbReference type="GO" id="GO:0016460">
    <property type="term" value="C:myosin II complex"/>
    <property type="evidence" value="ECO:0007669"/>
    <property type="project" value="TreeGrafter"/>
</dbReference>
<gene>
    <name evidence="4" type="primary">PLS1_1</name>
    <name evidence="4" type="ORF">BGZ80_001469</name>
</gene>
<protein>
    <submittedName>
        <fullName evidence="4">Phospholipid scramblase 1</fullName>
    </submittedName>
</protein>
<evidence type="ECO:0000313" key="4">
    <source>
        <dbReference type="EMBL" id="KAG0010457.1"/>
    </source>
</evidence>
<dbReference type="PANTHER" id="PTHR23048">
    <property type="entry name" value="MYOSIN LIGHT CHAIN 1, 3"/>
    <property type="match status" value="1"/>
</dbReference>
<dbReference type="GO" id="GO:0005509">
    <property type="term" value="F:calcium ion binding"/>
    <property type="evidence" value="ECO:0007669"/>
    <property type="project" value="InterPro"/>
</dbReference>
<dbReference type="InterPro" id="IPR050230">
    <property type="entry name" value="CALM/Myosin/TropC-like"/>
</dbReference>
<evidence type="ECO:0000259" key="3">
    <source>
        <dbReference type="PROSITE" id="PS50222"/>
    </source>
</evidence>
<keyword evidence="2" id="KW-0106">Calcium</keyword>
<dbReference type="InterPro" id="IPR018247">
    <property type="entry name" value="EF_Hand_1_Ca_BS"/>
</dbReference>
<dbReference type="PROSITE" id="PS50222">
    <property type="entry name" value="EF_HAND_2"/>
    <property type="match status" value="2"/>
</dbReference>
<accession>A0A9P6MQS8</accession>
<dbReference type="InterPro" id="IPR002048">
    <property type="entry name" value="EF_hand_dom"/>
</dbReference>
<dbReference type="PROSITE" id="PS00018">
    <property type="entry name" value="EF_HAND_1"/>
    <property type="match status" value="2"/>
</dbReference>
<dbReference type="Pfam" id="PF13499">
    <property type="entry name" value="EF-hand_7"/>
    <property type="match status" value="1"/>
</dbReference>
<evidence type="ECO:0000313" key="5">
    <source>
        <dbReference type="Proteomes" id="UP000703661"/>
    </source>
</evidence>